<dbReference type="EMBL" id="QWDN01000002">
    <property type="protein sequence ID" value="TEB44869.1"/>
    <property type="molecule type" value="Genomic_DNA"/>
</dbReference>
<reference evidence="1 2" key="1">
    <citation type="journal article" date="2018" name="Syst. Appl. Microbiol.">
        <title>Flavobacterium circumlabens sp. nov. and Flavobacterium cupreum sp. nov., two psychrotrophic species isolated from Antarctic environmental samples.</title>
        <authorList>
            <person name="Kralova S."/>
            <person name="Busse H.J."/>
            <person name="Svec P."/>
            <person name="Maslanova I."/>
            <person name="Stankova E."/>
            <person name="Bartak M."/>
            <person name="Sedlacek I."/>
        </authorList>
    </citation>
    <scope>NUCLEOTIDE SEQUENCE [LARGE SCALE GENOMIC DNA]</scope>
    <source>
        <strain evidence="1 2">CCM 8828</strain>
    </source>
</reference>
<organism evidence="1 2">
    <name type="scientific">Flavobacterium circumlabens</name>
    <dbReference type="NCBI Taxonomy" id="2133765"/>
    <lineage>
        <taxon>Bacteria</taxon>
        <taxon>Pseudomonadati</taxon>
        <taxon>Bacteroidota</taxon>
        <taxon>Flavobacteriia</taxon>
        <taxon>Flavobacteriales</taxon>
        <taxon>Flavobacteriaceae</taxon>
        <taxon>Flavobacterium</taxon>
    </lineage>
</organism>
<sequence>MPDSIYNCKVTLNKNYKMKHYKMKHAHFFVALGLIFTGLTSCETEYNPEQSQSVQLPQSVQQASNADLLHAKLIEEAAKGGLESIKNGFAVNPKAARPVATNFLNTRVLINGSIIGYGVSGYQQSYVSTSGNFMTPIAELLRRFEYTVSFANGVLTGVRRPENTFGAQRINITVGSTSVSYLTSSGQSTSLFLPEAALNSDGAIFAPARVVALLAGAATAEFDADTTTLQTYYYEVNDFGIYFYGIQQNASNDAVGCQKYIPGEPNPFFTATRKTLIYAHGYQPGSIGGFKREGFLFNQAESGNQNVQNYWKLNSESENWNIGIFQWIQLADDSGLPPITEEKKIYDANSSGIGMRWRKSNNTFSTRGNPSLNVLQLYRQEYQKITAVVSNATELRLIGNSLGGNLTMAMLREVAINGARVPNRVTLMDPYWNPGLVKSSSFNLPTNFVTPNSSPDTRYVGKDAAVRLNNLDVAIEYFVSSAAGSDGYNRGVAYIAQYTNLLPYYTNDIAAKHTQPTRVYMWSKGLGFPSVGPHPNRSNLFVRQNMNTDNYFSQSGQASAYTAGPGDDTYILAFGKP</sequence>
<name>A0A4Y7UG87_9FLAO</name>
<protein>
    <submittedName>
        <fullName evidence="1">Uncharacterized protein</fullName>
    </submittedName>
</protein>
<dbReference type="Proteomes" id="UP000298340">
    <property type="component" value="Unassembled WGS sequence"/>
</dbReference>
<gene>
    <name evidence="1" type="ORF">D0809_06675</name>
</gene>
<dbReference type="AlphaFoldDB" id="A0A4Y7UG87"/>
<proteinExistence type="predicted"/>
<evidence type="ECO:0000313" key="1">
    <source>
        <dbReference type="EMBL" id="TEB44869.1"/>
    </source>
</evidence>
<comment type="caution">
    <text evidence="1">The sequence shown here is derived from an EMBL/GenBank/DDBJ whole genome shotgun (WGS) entry which is preliminary data.</text>
</comment>
<accession>A0A4Y7UG87</accession>
<evidence type="ECO:0000313" key="2">
    <source>
        <dbReference type="Proteomes" id="UP000298340"/>
    </source>
</evidence>